<dbReference type="AlphaFoldDB" id="A0AAE1YF53"/>
<name>A0AAE1YF53_9LAMI</name>
<organism evidence="1 2">
    <name type="scientific">Sesamum alatum</name>
    <dbReference type="NCBI Taxonomy" id="300844"/>
    <lineage>
        <taxon>Eukaryota</taxon>
        <taxon>Viridiplantae</taxon>
        <taxon>Streptophyta</taxon>
        <taxon>Embryophyta</taxon>
        <taxon>Tracheophyta</taxon>
        <taxon>Spermatophyta</taxon>
        <taxon>Magnoliopsida</taxon>
        <taxon>eudicotyledons</taxon>
        <taxon>Gunneridae</taxon>
        <taxon>Pentapetalae</taxon>
        <taxon>asterids</taxon>
        <taxon>lamiids</taxon>
        <taxon>Lamiales</taxon>
        <taxon>Pedaliaceae</taxon>
        <taxon>Sesamum</taxon>
    </lineage>
</organism>
<dbReference type="EMBL" id="JACGWO010000004">
    <property type="protein sequence ID" value="KAK4428907.1"/>
    <property type="molecule type" value="Genomic_DNA"/>
</dbReference>
<proteinExistence type="predicted"/>
<gene>
    <name evidence="1" type="ORF">Salat_1190600</name>
</gene>
<protein>
    <submittedName>
        <fullName evidence="1">Uncharacterized protein</fullName>
    </submittedName>
</protein>
<sequence>MTRRTRASSSKEPPYAANEISPDSFSVISSISAEMSAKSIMKTINLLGLPEGYEILTLVEYQRANNPPPGCLTVYVAQCVSGLRFPLHPLMVELLVALGIPPSY</sequence>
<evidence type="ECO:0000313" key="1">
    <source>
        <dbReference type="EMBL" id="KAK4428907.1"/>
    </source>
</evidence>
<reference evidence="1" key="1">
    <citation type="submission" date="2020-06" db="EMBL/GenBank/DDBJ databases">
        <authorList>
            <person name="Li T."/>
            <person name="Hu X."/>
            <person name="Zhang T."/>
            <person name="Song X."/>
            <person name="Zhang H."/>
            <person name="Dai N."/>
            <person name="Sheng W."/>
            <person name="Hou X."/>
            <person name="Wei L."/>
        </authorList>
    </citation>
    <scope>NUCLEOTIDE SEQUENCE</scope>
    <source>
        <strain evidence="1">3651</strain>
        <tissue evidence="1">Leaf</tissue>
    </source>
</reference>
<evidence type="ECO:0000313" key="2">
    <source>
        <dbReference type="Proteomes" id="UP001293254"/>
    </source>
</evidence>
<reference evidence="1" key="2">
    <citation type="journal article" date="2024" name="Plant">
        <title>Genomic evolution and insights into agronomic trait innovations of Sesamum species.</title>
        <authorList>
            <person name="Miao H."/>
            <person name="Wang L."/>
            <person name="Qu L."/>
            <person name="Liu H."/>
            <person name="Sun Y."/>
            <person name="Le M."/>
            <person name="Wang Q."/>
            <person name="Wei S."/>
            <person name="Zheng Y."/>
            <person name="Lin W."/>
            <person name="Duan Y."/>
            <person name="Cao H."/>
            <person name="Xiong S."/>
            <person name="Wang X."/>
            <person name="Wei L."/>
            <person name="Li C."/>
            <person name="Ma Q."/>
            <person name="Ju M."/>
            <person name="Zhao R."/>
            <person name="Li G."/>
            <person name="Mu C."/>
            <person name="Tian Q."/>
            <person name="Mei H."/>
            <person name="Zhang T."/>
            <person name="Gao T."/>
            <person name="Zhang H."/>
        </authorList>
    </citation>
    <scope>NUCLEOTIDE SEQUENCE</scope>
    <source>
        <strain evidence="1">3651</strain>
    </source>
</reference>
<comment type="caution">
    <text evidence="1">The sequence shown here is derived from an EMBL/GenBank/DDBJ whole genome shotgun (WGS) entry which is preliminary data.</text>
</comment>
<accession>A0AAE1YF53</accession>
<dbReference type="Proteomes" id="UP001293254">
    <property type="component" value="Unassembled WGS sequence"/>
</dbReference>
<keyword evidence="2" id="KW-1185">Reference proteome</keyword>